<evidence type="ECO:0000256" key="1">
    <source>
        <dbReference type="SAM" id="MobiDB-lite"/>
    </source>
</evidence>
<evidence type="ECO:0000313" key="4">
    <source>
        <dbReference type="Proteomes" id="UP001270362"/>
    </source>
</evidence>
<proteinExistence type="predicted"/>
<gene>
    <name evidence="3" type="ORF">B0T22DRAFT_445315</name>
</gene>
<sequence>MMVSNSLARTIFLASTALNLVGAQVYLHNLTDPVPGLTSTCVAVLNQAIACPADLLKLGNGGWETDALAALAVTQEVQPTCRSSARQEAPPRSALHAKKHRRGQLENKLEDPFIVAVLIALAQEQRYQRDLNRAAAELESSNSHSESLRSEPCLPRELYEANAGYEETR</sequence>
<protein>
    <submittedName>
        <fullName evidence="3">Uncharacterized protein</fullName>
    </submittedName>
</protein>
<organism evidence="3 4">
    <name type="scientific">Podospora appendiculata</name>
    <dbReference type="NCBI Taxonomy" id="314037"/>
    <lineage>
        <taxon>Eukaryota</taxon>
        <taxon>Fungi</taxon>
        <taxon>Dikarya</taxon>
        <taxon>Ascomycota</taxon>
        <taxon>Pezizomycotina</taxon>
        <taxon>Sordariomycetes</taxon>
        <taxon>Sordariomycetidae</taxon>
        <taxon>Sordariales</taxon>
        <taxon>Podosporaceae</taxon>
        <taxon>Podospora</taxon>
    </lineage>
</organism>
<name>A0AAE1C7N5_9PEZI</name>
<reference evidence="3" key="2">
    <citation type="submission" date="2023-06" db="EMBL/GenBank/DDBJ databases">
        <authorList>
            <consortium name="Lawrence Berkeley National Laboratory"/>
            <person name="Haridas S."/>
            <person name="Hensen N."/>
            <person name="Bonometti L."/>
            <person name="Westerberg I."/>
            <person name="Brannstrom I.O."/>
            <person name="Guillou S."/>
            <person name="Cros-Aarteil S."/>
            <person name="Calhoun S."/>
            <person name="Kuo A."/>
            <person name="Mondo S."/>
            <person name="Pangilinan J."/>
            <person name="Riley R."/>
            <person name="Labutti K."/>
            <person name="Andreopoulos B."/>
            <person name="Lipzen A."/>
            <person name="Chen C."/>
            <person name="Yanf M."/>
            <person name="Daum C."/>
            <person name="Ng V."/>
            <person name="Clum A."/>
            <person name="Steindorff A."/>
            <person name="Ohm R."/>
            <person name="Martin F."/>
            <person name="Silar P."/>
            <person name="Natvig D."/>
            <person name="Lalanne C."/>
            <person name="Gautier V."/>
            <person name="Ament-Velasquez S.L."/>
            <person name="Kruys A."/>
            <person name="Hutchinson M.I."/>
            <person name="Powell A.J."/>
            <person name="Barry K."/>
            <person name="Miller A.N."/>
            <person name="Grigoriev I.V."/>
            <person name="Debuchy R."/>
            <person name="Gladieux P."/>
            <person name="Thoren M.H."/>
            <person name="Johannesson H."/>
        </authorList>
    </citation>
    <scope>NUCLEOTIDE SEQUENCE</scope>
    <source>
        <strain evidence="3">CBS 314.62</strain>
    </source>
</reference>
<feature type="signal peptide" evidence="2">
    <location>
        <begin position="1"/>
        <end position="23"/>
    </location>
</feature>
<dbReference type="AlphaFoldDB" id="A0AAE1C7N5"/>
<accession>A0AAE1C7N5</accession>
<keyword evidence="4" id="KW-1185">Reference proteome</keyword>
<comment type="caution">
    <text evidence="3">The sequence shown here is derived from an EMBL/GenBank/DDBJ whole genome shotgun (WGS) entry which is preliminary data.</text>
</comment>
<feature type="chain" id="PRO_5042259402" evidence="2">
    <location>
        <begin position="24"/>
        <end position="169"/>
    </location>
</feature>
<evidence type="ECO:0000256" key="2">
    <source>
        <dbReference type="SAM" id="SignalP"/>
    </source>
</evidence>
<keyword evidence="2" id="KW-0732">Signal</keyword>
<evidence type="ECO:0000313" key="3">
    <source>
        <dbReference type="EMBL" id="KAK3681704.1"/>
    </source>
</evidence>
<dbReference type="EMBL" id="JAULSO010000006">
    <property type="protein sequence ID" value="KAK3681704.1"/>
    <property type="molecule type" value="Genomic_DNA"/>
</dbReference>
<dbReference type="Proteomes" id="UP001270362">
    <property type="component" value="Unassembled WGS sequence"/>
</dbReference>
<feature type="region of interest" description="Disordered" evidence="1">
    <location>
        <begin position="82"/>
        <end position="103"/>
    </location>
</feature>
<reference evidence="3" key="1">
    <citation type="journal article" date="2023" name="Mol. Phylogenet. Evol.">
        <title>Genome-scale phylogeny and comparative genomics of the fungal order Sordariales.</title>
        <authorList>
            <person name="Hensen N."/>
            <person name="Bonometti L."/>
            <person name="Westerberg I."/>
            <person name="Brannstrom I.O."/>
            <person name="Guillou S."/>
            <person name="Cros-Aarteil S."/>
            <person name="Calhoun S."/>
            <person name="Haridas S."/>
            <person name="Kuo A."/>
            <person name="Mondo S."/>
            <person name="Pangilinan J."/>
            <person name="Riley R."/>
            <person name="LaButti K."/>
            <person name="Andreopoulos B."/>
            <person name="Lipzen A."/>
            <person name="Chen C."/>
            <person name="Yan M."/>
            <person name="Daum C."/>
            <person name="Ng V."/>
            <person name="Clum A."/>
            <person name="Steindorff A."/>
            <person name="Ohm R.A."/>
            <person name="Martin F."/>
            <person name="Silar P."/>
            <person name="Natvig D.O."/>
            <person name="Lalanne C."/>
            <person name="Gautier V."/>
            <person name="Ament-Velasquez S.L."/>
            <person name="Kruys A."/>
            <person name="Hutchinson M.I."/>
            <person name="Powell A.J."/>
            <person name="Barry K."/>
            <person name="Miller A.N."/>
            <person name="Grigoriev I.V."/>
            <person name="Debuchy R."/>
            <person name="Gladieux P."/>
            <person name="Hiltunen Thoren M."/>
            <person name="Johannesson H."/>
        </authorList>
    </citation>
    <scope>NUCLEOTIDE SEQUENCE</scope>
    <source>
        <strain evidence="3">CBS 314.62</strain>
    </source>
</reference>
<feature type="region of interest" description="Disordered" evidence="1">
    <location>
        <begin position="137"/>
        <end position="169"/>
    </location>
</feature>